<evidence type="ECO:0000256" key="5">
    <source>
        <dbReference type="SAM" id="MobiDB-lite"/>
    </source>
</evidence>
<gene>
    <name evidence="8" type="ORF">B0I29_120180</name>
</gene>
<proteinExistence type="predicted"/>
<name>A0A327Z1J6_9ACTN</name>
<evidence type="ECO:0000256" key="6">
    <source>
        <dbReference type="SAM" id="Phobius"/>
    </source>
</evidence>
<feature type="transmembrane region" description="Helical" evidence="6">
    <location>
        <begin position="93"/>
        <end position="111"/>
    </location>
</feature>
<dbReference type="GO" id="GO:0016020">
    <property type="term" value="C:membrane"/>
    <property type="evidence" value="ECO:0007669"/>
    <property type="project" value="UniProtKB-SubCell"/>
</dbReference>
<feature type="region of interest" description="Disordered" evidence="5">
    <location>
        <begin position="251"/>
        <end position="278"/>
    </location>
</feature>
<evidence type="ECO:0000313" key="9">
    <source>
        <dbReference type="Proteomes" id="UP000249341"/>
    </source>
</evidence>
<organism evidence="8 9">
    <name type="scientific">Actinoplanes lutulentus</name>
    <dbReference type="NCBI Taxonomy" id="1287878"/>
    <lineage>
        <taxon>Bacteria</taxon>
        <taxon>Bacillati</taxon>
        <taxon>Actinomycetota</taxon>
        <taxon>Actinomycetes</taxon>
        <taxon>Micromonosporales</taxon>
        <taxon>Micromonosporaceae</taxon>
        <taxon>Actinoplanes</taxon>
    </lineage>
</organism>
<evidence type="ECO:0000256" key="4">
    <source>
        <dbReference type="ARBA" id="ARBA00023136"/>
    </source>
</evidence>
<evidence type="ECO:0000256" key="3">
    <source>
        <dbReference type="ARBA" id="ARBA00022989"/>
    </source>
</evidence>
<feature type="transmembrane region" description="Helical" evidence="6">
    <location>
        <begin position="203"/>
        <end position="221"/>
    </location>
</feature>
<sequence>MRSDTAIPARRPKHLPARRTGELGAAAGELLLVTALFLAYKAGRIAATGRVTEATTNAETLWNLERLLHLPDEAALQHFLLDHHTLLLLANRYYAYVHFPAIALCLIWLYWRHRTHYRWTRTTLACLTAAGLVLHVLIPLAPPRLTPGNGLIDTLTRYGPSVYGPPDTDTLSNQYAAMPSLHVGWALVVAVALATVTGGRRRWIWFAHPLITGLVVVATGNHYWLDAIVAIALLVIILLVHPVSNPTTVPAHPRPLVHSQPITTPSRPETGTATRTTG</sequence>
<dbReference type="RefSeq" id="WP_245973008.1">
    <property type="nucleotide sequence ID" value="NZ_JACHWI010000002.1"/>
</dbReference>
<accession>A0A327Z1J6</accession>
<feature type="transmembrane region" description="Helical" evidence="6">
    <location>
        <begin position="175"/>
        <end position="196"/>
    </location>
</feature>
<reference evidence="8 9" key="1">
    <citation type="submission" date="2018-06" db="EMBL/GenBank/DDBJ databases">
        <title>Genomic Encyclopedia of Type Strains, Phase III (KMG-III): the genomes of soil and plant-associated and newly described type strains.</title>
        <authorList>
            <person name="Whitman W."/>
        </authorList>
    </citation>
    <scope>NUCLEOTIDE SEQUENCE [LARGE SCALE GENOMIC DNA]</scope>
    <source>
        <strain evidence="8 9">CGMCC 4.7090</strain>
    </source>
</reference>
<protein>
    <submittedName>
        <fullName evidence="8">PAP2 superfamily protein</fullName>
    </submittedName>
</protein>
<dbReference type="CDD" id="cd03386">
    <property type="entry name" value="PAP2_Aur1_like"/>
    <property type="match status" value="1"/>
</dbReference>
<comment type="caution">
    <text evidence="8">The sequence shown here is derived from an EMBL/GenBank/DDBJ whole genome shotgun (WGS) entry which is preliminary data.</text>
</comment>
<evidence type="ECO:0000259" key="7">
    <source>
        <dbReference type="Pfam" id="PF14378"/>
    </source>
</evidence>
<feature type="transmembrane region" description="Helical" evidence="6">
    <location>
        <begin position="123"/>
        <end position="141"/>
    </location>
</feature>
<dbReference type="EMBL" id="QLMJ01000020">
    <property type="protein sequence ID" value="RAK28412.1"/>
    <property type="molecule type" value="Genomic_DNA"/>
</dbReference>
<dbReference type="Proteomes" id="UP000249341">
    <property type="component" value="Unassembled WGS sequence"/>
</dbReference>
<feature type="transmembrane region" description="Helical" evidence="6">
    <location>
        <begin position="21"/>
        <end position="40"/>
    </location>
</feature>
<feature type="compositionally biased region" description="Polar residues" evidence="5">
    <location>
        <begin position="260"/>
        <end position="278"/>
    </location>
</feature>
<dbReference type="InterPro" id="IPR052185">
    <property type="entry name" value="IPC_Synthase-Related"/>
</dbReference>
<dbReference type="InterPro" id="IPR026841">
    <property type="entry name" value="Aur1/Ipt1"/>
</dbReference>
<feature type="transmembrane region" description="Helical" evidence="6">
    <location>
        <begin position="227"/>
        <end position="244"/>
    </location>
</feature>
<dbReference type="AlphaFoldDB" id="A0A327Z1J6"/>
<dbReference type="PANTHER" id="PTHR31310">
    <property type="match status" value="1"/>
</dbReference>
<evidence type="ECO:0000256" key="2">
    <source>
        <dbReference type="ARBA" id="ARBA00022692"/>
    </source>
</evidence>
<feature type="domain" description="Inositolphosphotransferase Aur1/Ipt1" evidence="7">
    <location>
        <begin position="60"/>
        <end position="239"/>
    </location>
</feature>
<keyword evidence="4 6" id="KW-0472">Membrane</keyword>
<keyword evidence="3 6" id="KW-1133">Transmembrane helix</keyword>
<dbReference type="PANTHER" id="PTHR31310:SF7">
    <property type="entry name" value="PA-PHOSPHATASE RELATED-FAMILY PROTEIN DDB_G0268928"/>
    <property type="match status" value="1"/>
</dbReference>
<evidence type="ECO:0000256" key="1">
    <source>
        <dbReference type="ARBA" id="ARBA00004141"/>
    </source>
</evidence>
<keyword evidence="2 6" id="KW-0812">Transmembrane</keyword>
<keyword evidence="9" id="KW-1185">Reference proteome</keyword>
<comment type="subcellular location">
    <subcellularLocation>
        <location evidence="1">Membrane</location>
        <topology evidence="1">Multi-pass membrane protein</topology>
    </subcellularLocation>
</comment>
<dbReference type="Pfam" id="PF14378">
    <property type="entry name" value="PAP2_3"/>
    <property type="match status" value="1"/>
</dbReference>
<evidence type="ECO:0000313" key="8">
    <source>
        <dbReference type="EMBL" id="RAK28412.1"/>
    </source>
</evidence>